<accession>A0A2W2BAY3</accession>
<keyword evidence="6" id="KW-1185">Reference proteome</keyword>
<dbReference type="AlphaFoldDB" id="A0A2W2BAY3"/>
<organism evidence="5 6">
    <name type="scientific">Jiangella anatolica</name>
    <dbReference type="NCBI Taxonomy" id="2670374"/>
    <lineage>
        <taxon>Bacteria</taxon>
        <taxon>Bacillati</taxon>
        <taxon>Actinomycetota</taxon>
        <taxon>Actinomycetes</taxon>
        <taxon>Jiangellales</taxon>
        <taxon>Jiangellaceae</taxon>
        <taxon>Jiangella</taxon>
    </lineage>
</organism>
<keyword evidence="2" id="KW-0560">Oxidoreductase</keyword>
<dbReference type="SUPFAM" id="SSF51735">
    <property type="entry name" value="NAD(P)-binding Rossmann-fold domains"/>
    <property type="match status" value="1"/>
</dbReference>
<protein>
    <recommendedName>
        <fullName evidence="7">Alcohol dehydrogenase</fullName>
    </recommendedName>
</protein>
<dbReference type="Pfam" id="PF08240">
    <property type="entry name" value="ADH_N"/>
    <property type="match status" value="1"/>
</dbReference>
<evidence type="ECO:0000259" key="3">
    <source>
        <dbReference type="Pfam" id="PF00107"/>
    </source>
</evidence>
<evidence type="ECO:0000256" key="1">
    <source>
        <dbReference type="ARBA" id="ARBA00001947"/>
    </source>
</evidence>
<feature type="domain" description="Alcohol dehydrogenase-like N-terminal" evidence="4">
    <location>
        <begin position="23"/>
        <end position="125"/>
    </location>
</feature>
<evidence type="ECO:0000313" key="5">
    <source>
        <dbReference type="EMBL" id="PZF82410.1"/>
    </source>
</evidence>
<reference evidence="5 6" key="1">
    <citation type="submission" date="2018-01" db="EMBL/GenBank/DDBJ databases">
        <title>Draft genome sequence of Jiangella sp. GTF31.</title>
        <authorList>
            <person name="Sahin N."/>
            <person name="Ay H."/>
            <person name="Saygin H."/>
        </authorList>
    </citation>
    <scope>NUCLEOTIDE SEQUENCE [LARGE SCALE GENOMIC DNA]</scope>
    <source>
        <strain evidence="5 6">GTF31</strain>
    </source>
</reference>
<comment type="caution">
    <text evidence="5">The sequence shown here is derived from an EMBL/GenBank/DDBJ whole genome shotgun (WGS) entry which is preliminary data.</text>
</comment>
<dbReference type="InterPro" id="IPR013154">
    <property type="entry name" value="ADH-like_N"/>
</dbReference>
<dbReference type="InterPro" id="IPR036291">
    <property type="entry name" value="NAD(P)-bd_dom_sf"/>
</dbReference>
<evidence type="ECO:0008006" key="7">
    <source>
        <dbReference type="Google" id="ProtNLM"/>
    </source>
</evidence>
<dbReference type="Proteomes" id="UP000248764">
    <property type="component" value="Unassembled WGS sequence"/>
</dbReference>
<dbReference type="SUPFAM" id="SSF50129">
    <property type="entry name" value="GroES-like"/>
    <property type="match status" value="1"/>
</dbReference>
<evidence type="ECO:0000259" key="4">
    <source>
        <dbReference type="Pfam" id="PF08240"/>
    </source>
</evidence>
<dbReference type="InterPro" id="IPR011032">
    <property type="entry name" value="GroES-like_sf"/>
</dbReference>
<dbReference type="GO" id="GO:0016491">
    <property type="term" value="F:oxidoreductase activity"/>
    <property type="evidence" value="ECO:0007669"/>
    <property type="project" value="UniProtKB-KW"/>
</dbReference>
<evidence type="ECO:0000313" key="6">
    <source>
        <dbReference type="Proteomes" id="UP000248764"/>
    </source>
</evidence>
<name>A0A2W2BAY3_9ACTN</name>
<evidence type="ECO:0000256" key="2">
    <source>
        <dbReference type="ARBA" id="ARBA00023002"/>
    </source>
</evidence>
<dbReference type="Gene3D" id="3.40.50.720">
    <property type="entry name" value="NAD(P)-binding Rossmann-like Domain"/>
    <property type="match status" value="1"/>
</dbReference>
<proteinExistence type="predicted"/>
<dbReference type="EMBL" id="POTW01000039">
    <property type="protein sequence ID" value="PZF82410.1"/>
    <property type="molecule type" value="Genomic_DNA"/>
</dbReference>
<feature type="domain" description="Alcohol dehydrogenase-like C-terminal" evidence="3">
    <location>
        <begin position="166"/>
        <end position="282"/>
    </location>
</feature>
<gene>
    <name evidence="5" type="ORF">C1I92_16890</name>
</gene>
<dbReference type="InterPro" id="IPR050129">
    <property type="entry name" value="Zn_alcohol_dh"/>
</dbReference>
<dbReference type="InterPro" id="IPR013149">
    <property type="entry name" value="ADH-like_C"/>
</dbReference>
<dbReference type="Gene3D" id="3.90.180.10">
    <property type="entry name" value="Medium-chain alcohol dehydrogenases, catalytic domain"/>
    <property type="match status" value="1"/>
</dbReference>
<dbReference type="Pfam" id="PF00107">
    <property type="entry name" value="ADH_zinc_N"/>
    <property type="match status" value="1"/>
</dbReference>
<comment type="cofactor">
    <cofactor evidence="1">
        <name>Zn(2+)</name>
        <dbReference type="ChEBI" id="CHEBI:29105"/>
    </cofactor>
</comment>
<sequence length="322" mass="33848">MRALRNHGQGRVSLVEVRDPVPGPGDALVRIEASAVCGSERGALIEGVDGNTGHEAAGIVVEPGASRFRAGDRVGLSAVVGCGECDRCTAGQELHCRRGPRSAAKSGGWHAELAVVSASALRELPFGMDTGVGALFTGDALGVPSRGFGRVRSEPAERVLVIGLGPVGLGHVLVRAFEGAEVVAIEPAEFRRDLALKLGARAVGAPGDDIGHRPRLVIECSGRPESIAYALDVVDNGGVVLQSGECHSDVPINPSKTFIRREITYTGAWYYATEDYPAMCALHERGLPLAHMCTHDVDAAHAQDAITDFLGQQAGKVLLRWT</sequence>
<dbReference type="PANTHER" id="PTHR43401">
    <property type="entry name" value="L-THREONINE 3-DEHYDROGENASE"/>
    <property type="match status" value="1"/>
</dbReference>
<dbReference type="PANTHER" id="PTHR43401:SF2">
    <property type="entry name" value="L-THREONINE 3-DEHYDROGENASE"/>
    <property type="match status" value="1"/>
</dbReference>